<evidence type="ECO:0000259" key="9">
    <source>
        <dbReference type="Pfam" id="PF12704"/>
    </source>
</evidence>
<evidence type="ECO:0000256" key="7">
    <source>
        <dbReference type="SAM" id="Phobius"/>
    </source>
</evidence>
<feature type="transmembrane region" description="Helical" evidence="7">
    <location>
        <begin position="414"/>
        <end position="434"/>
    </location>
</feature>
<evidence type="ECO:0000256" key="2">
    <source>
        <dbReference type="ARBA" id="ARBA00022475"/>
    </source>
</evidence>
<keyword evidence="4 7" id="KW-1133">Transmembrane helix</keyword>
<feature type="transmembrane region" description="Helical" evidence="7">
    <location>
        <begin position="741"/>
        <end position="761"/>
    </location>
</feature>
<feature type="transmembrane region" description="Helical" evidence="7">
    <location>
        <begin position="267"/>
        <end position="292"/>
    </location>
</feature>
<organism evidence="10 11">
    <name type="scientific">Dokdonella koreensis DS-123</name>
    <dbReference type="NCBI Taxonomy" id="1300342"/>
    <lineage>
        <taxon>Bacteria</taxon>
        <taxon>Pseudomonadati</taxon>
        <taxon>Pseudomonadota</taxon>
        <taxon>Gammaproteobacteria</taxon>
        <taxon>Lysobacterales</taxon>
        <taxon>Rhodanobacteraceae</taxon>
        <taxon>Dokdonella</taxon>
    </lineage>
</organism>
<dbReference type="NCBIfam" id="TIGR03434">
    <property type="entry name" value="ADOP"/>
    <property type="match status" value="1"/>
</dbReference>
<dbReference type="KEGG" id="dko:I596_313"/>
<dbReference type="GO" id="GO:0022857">
    <property type="term" value="F:transmembrane transporter activity"/>
    <property type="evidence" value="ECO:0007669"/>
    <property type="project" value="TreeGrafter"/>
</dbReference>
<evidence type="ECO:0000256" key="1">
    <source>
        <dbReference type="ARBA" id="ARBA00004651"/>
    </source>
</evidence>
<feature type="transmembrane region" description="Helical" evidence="7">
    <location>
        <begin position="363"/>
        <end position="384"/>
    </location>
</feature>
<dbReference type="GO" id="GO:0005886">
    <property type="term" value="C:plasma membrane"/>
    <property type="evidence" value="ECO:0007669"/>
    <property type="project" value="UniProtKB-SubCell"/>
</dbReference>
<dbReference type="RefSeq" id="WP_067643153.1">
    <property type="nucleotide sequence ID" value="NZ_CP015249.1"/>
</dbReference>
<keyword evidence="3 7" id="KW-0812">Transmembrane</keyword>
<evidence type="ECO:0000256" key="3">
    <source>
        <dbReference type="ARBA" id="ARBA00022692"/>
    </source>
</evidence>
<dbReference type="OrthoDB" id="9770036at2"/>
<dbReference type="Proteomes" id="UP000076830">
    <property type="component" value="Chromosome"/>
</dbReference>
<feature type="transmembrane region" description="Helical" evidence="7">
    <location>
        <begin position="313"/>
        <end position="336"/>
    </location>
</feature>
<feature type="domain" description="MacB-like periplasmic core" evidence="9">
    <location>
        <begin position="454"/>
        <end position="651"/>
    </location>
</feature>
<dbReference type="PANTHER" id="PTHR30572">
    <property type="entry name" value="MEMBRANE COMPONENT OF TRANSPORTER-RELATED"/>
    <property type="match status" value="1"/>
</dbReference>
<feature type="domain" description="MacB-like periplasmic core" evidence="9">
    <location>
        <begin position="22"/>
        <end position="230"/>
    </location>
</feature>
<evidence type="ECO:0000259" key="8">
    <source>
        <dbReference type="Pfam" id="PF02687"/>
    </source>
</evidence>
<feature type="transmembrane region" description="Helical" evidence="7">
    <location>
        <begin position="773"/>
        <end position="792"/>
    </location>
</feature>
<proteinExistence type="inferred from homology"/>
<dbReference type="InterPro" id="IPR017800">
    <property type="entry name" value="ADOP"/>
</dbReference>
<dbReference type="InterPro" id="IPR025857">
    <property type="entry name" value="MacB_PCD"/>
</dbReference>
<dbReference type="EMBL" id="CP015249">
    <property type="protein sequence ID" value="ANB16350.1"/>
    <property type="molecule type" value="Genomic_DNA"/>
</dbReference>
<comment type="similarity">
    <text evidence="6">Belongs to the ABC-4 integral membrane protein family.</text>
</comment>
<gene>
    <name evidence="10" type="ORF">I596_313</name>
</gene>
<evidence type="ECO:0000313" key="11">
    <source>
        <dbReference type="Proteomes" id="UP000076830"/>
    </source>
</evidence>
<dbReference type="STRING" id="1300342.I596_313"/>
<feature type="domain" description="ABC3 transporter permease C-terminal" evidence="8">
    <location>
        <begin position="689"/>
        <end position="802"/>
    </location>
</feature>
<evidence type="ECO:0000256" key="4">
    <source>
        <dbReference type="ARBA" id="ARBA00022989"/>
    </source>
</evidence>
<comment type="subcellular location">
    <subcellularLocation>
        <location evidence="1">Cell membrane</location>
        <topology evidence="1">Multi-pass membrane protein</topology>
    </subcellularLocation>
</comment>
<dbReference type="PANTHER" id="PTHR30572:SF4">
    <property type="entry name" value="ABC TRANSPORTER PERMEASE YTRF"/>
    <property type="match status" value="1"/>
</dbReference>
<keyword evidence="5 7" id="KW-0472">Membrane</keyword>
<evidence type="ECO:0000256" key="6">
    <source>
        <dbReference type="ARBA" id="ARBA00038076"/>
    </source>
</evidence>
<dbReference type="InterPro" id="IPR050250">
    <property type="entry name" value="Macrolide_Exporter_MacB"/>
</dbReference>
<feature type="transmembrane region" description="Helical" evidence="7">
    <location>
        <begin position="686"/>
        <end position="710"/>
    </location>
</feature>
<sequence>MNLIDDLRIAWRALRAQPTFFAAAVLTLMLGIGAVTAIFTVYDAVLLKPLPFSDADRIVRVMRSQPPVAYSPVSPPILREWVERSSSAFAAFGAYVPQTLNLTGGGDAERLSGYRITPGYWDVFGQPIALGRAFGTAEENANERVVVLGDAVWRDRFGASPDVIGRDVDLNGERWRVIGVAKPGFRYPADAQLWLPAFLPADQAERGSNSYAPVARLADGVSLDQARDVMDGITSWQAETFPEPSAGLRAQIMPLRELIGSRLRTPLAVLLVAAGLVLLIACANLASLMLARGQARAQELALRSALGAGRGRLLSQVLVESLLIAAAGAAAALLVAPPAVRALLALAPGIVPAYHTPAVDLRVVVVTAVIALSTLLLFGLVPAWRSAAADPLQALAGATRSQTGTRRQTRARGALVAAEIALATTLLAGAGLLIDSLRRLDAVDTGIADAAQILGAGLSLSVPSMQPGEDFATWYPKAKAAVSTRLTAIDARLRALPGVESVALTNVLPVSGEIGWNGGFDIAGRELPENRLVQFRFVSTDYFSTFGIPLRAGRVFDAADGTRAAFPIEAIVNQTFVDRYLGGGDALGLTVSTFDGSGKTIVGVVADVRQGGPDQVADAEIYFPASTVPVGDITVAIKGSGDVLALAPALRSALREVAPEAPLFAVRTMDEVTRETTRLRRFNMSLMSAFAAVAVLLASIGLYGVIAYTVGQRRREIGVRQSLGATALDIHRLTLGAGLRMIVPGLVLGLAGALALGRVLSAQLYGVGGADPFVLVATLALLAVVGLAACAVPSLRAARVSPLEALRDE</sequence>
<feature type="transmembrane region" description="Helical" evidence="7">
    <location>
        <begin position="20"/>
        <end position="42"/>
    </location>
</feature>
<dbReference type="Pfam" id="PF12704">
    <property type="entry name" value="MacB_PCD"/>
    <property type="match status" value="2"/>
</dbReference>
<dbReference type="AlphaFoldDB" id="A0A161HIS5"/>
<evidence type="ECO:0000313" key="10">
    <source>
        <dbReference type="EMBL" id="ANB16350.1"/>
    </source>
</evidence>
<dbReference type="InterPro" id="IPR003838">
    <property type="entry name" value="ABC3_permease_C"/>
</dbReference>
<accession>A0A161HIS5</accession>
<evidence type="ECO:0000256" key="5">
    <source>
        <dbReference type="ARBA" id="ARBA00023136"/>
    </source>
</evidence>
<keyword evidence="2" id="KW-1003">Cell membrane</keyword>
<dbReference type="Pfam" id="PF02687">
    <property type="entry name" value="FtsX"/>
    <property type="match status" value="2"/>
</dbReference>
<protein>
    <submittedName>
        <fullName evidence="10">Permease</fullName>
    </submittedName>
</protein>
<name>A0A161HIS5_9GAMM</name>
<reference evidence="10 11" key="1">
    <citation type="submission" date="2016-04" db="EMBL/GenBank/DDBJ databases">
        <title>Complete genome sequence of Dokdonella koreensis DS-123T.</title>
        <authorList>
            <person name="Kim J.F."/>
            <person name="Lee H."/>
            <person name="Kwak M.-J."/>
        </authorList>
    </citation>
    <scope>NUCLEOTIDE SEQUENCE [LARGE SCALE GENOMIC DNA]</scope>
    <source>
        <strain evidence="10 11">DS-123</strain>
    </source>
</reference>
<feature type="domain" description="ABC3 transporter permease C-terminal" evidence="8">
    <location>
        <begin position="272"/>
        <end position="389"/>
    </location>
</feature>
<keyword evidence="11" id="KW-1185">Reference proteome</keyword>